<dbReference type="SUPFAM" id="SSF52540">
    <property type="entry name" value="P-loop containing nucleoside triphosphate hydrolases"/>
    <property type="match status" value="1"/>
</dbReference>
<dbReference type="InterPro" id="IPR027417">
    <property type="entry name" value="P-loop_NTPase"/>
</dbReference>
<name>A0ABP8R7R8_9ACTN</name>
<proteinExistence type="predicted"/>
<comment type="caution">
    <text evidence="4">The sequence shown here is derived from an EMBL/GenBank/DDBJ whole genome shotgun (WGS) entry which is preliminary data.</text>
</comment>
<gene>
    <name evidence="4" type="ORF">GCM10023191_096900</name>
</gene>
<evidence type="ECO:0000259" key="3">
    <source>
        <dbReference type="Pfam" id="PF00005"/>
    </source>
</evidence>
<evidence type="ECO:0000256" key="1">
    <source>
        <dbReference type="ARBA" id="ARBA00022737"/>
    </source>
</evidence>
<feature type="region of interest" description="Disordered" evidence="2">
    <location>
        <begin position="1"/>
        <end position="37"/>
    </location>
</feature>
<keyword evidence="5" id="KW-1185">Reference proteome</keyword>
<sequence>MPSTSPSPSARGRPNSTRPATGTEPTPRVDAALHGLGLPSLDRRRRLGTLSGGERSRLALAVTLASLPELLLLDEPTNHLSPALVEELEEALAGYEGALVLVTHDRRMRAE</sequence>
<organism evidence="4 5">
    <name type="scientific">Actinoallomurus oryzae</name>
    <dbReference type="NCBI Taxonomy" id="502180"/>
    <lineage>
        <taxon>Bacteria</taxon>
        <taxon>Bacillati</taxon>
        <taxon>Actinomycetota</taxon>
        <taxon>Actinomycetes</taxon>
        <taxon>Streptosporangiales</taxon>
        <taxon>Thermomonosporaceae</taxon>
        <taxon>Actinoallomurus</taxon>
    </lineage>
</organism>
<dbReference type="Pfam" id="PF00005">
    <property type="entry name" value="ABC_tran"/>
    <property type="match status" value="1"/>
</dbReference>
<dbReference type="EMBL" id="BAABHF010000065">
    <property type="protein sequence ID" value="GAA4520241.1"/>
    <property type="molecule type" value="Genomic_DNA"/>
</dbReference>
<feature type="compositionally biased region" description="Polar residues" evidence="2">
    <location>
        <begin position="1"/>
        <end position="24"/>
    </location>
</feature>
<dbReference type="Proteomes" id="UP001500503">
    <property type="component" value="Unassembled WGS sequence"/>
</dbReference>
<keyword evidence="1" id="KW-0677">Repeat</keyword>
<evidence type="ECO:0000256" key="2">
    <source>
        <dbReference type="SAM" id="MobiDB-lite"/>
    </source>
</evidence>
<dbReference type="Gene3D" id="3.40.50.300">
    <property type="entry name" value="P-loop containing nucleotide triphosphate hydrolases"/>
    <property type="match status" value="1"/>
</dbReference>
<reference evidence="5" key="1">
    <citation type="journal article" date="2019" name="Int. J. Syst. Evol. Microbiol.">
        <title>The Global Catalogue of Microorganisms (GCM) 10K type strain sequencing project: providing services to taxonomists for standard genome sequencing and annotation.</title>
        <authorList>
            <consortium name="The Broad Institute Genomics Platform"/>
            <consortium name="The Broad Institute Genome Sequencing Center for Infectious Disease"/>
            <person name="Wu L."/>
            <person name="Ma J."/>
        </authorList>
    </citation>
    <scope>NUCLEOTIDE SEQUENCE [LARGE SCALE GENOMIC DNA]</scope>
    <source>
        <strain evidence="5">JCM 17933</strain>
    </source>
</reference>
<evidence type="ECO:0000313" key="4">
    <source>
        <dbReference type="EMBL" id="GAA4520241.1"/>
    </source>
</evidence>
<dbReference type="InterPro" id="IPR050611">
    <property type="entry name" value="ABCF"/>
</dbReference>
<protein>
    <recommendedName>
        <fullName evidence="3">ABC transporter domain-containing protein</fullName>
    </recommendedName>
</protein>
<dbReference type="InterPro" id="IPR003439">
    <property type="entry name" value="ABC_transporter-like_ATP-bd"/>
</dbReference>
<evidence type="ECO:0000313" key="5">
    <source>
        <dbReference type="Proteomes" id="UP001500503"/>
    </source>
</evidence>
<dbReference type="PANTHER" id="PTHR19211:SF14">
    <property type="entry name" value="ATP-BINDING CASSETTE SUB-FAMILY F MEMBER 1"/>
    <property type="match status" value="1"/>
</dbReference>
<feature type="domain" description="ABC transporter" evidence="3">
    <location>
        <begin position="24"/>
        <end position="78"/>
    </location>
</feature>
<accession>A0ABP8R7R8</accession>
<dbReference type="PANTHER" id="PTHR19211">
    <property type="entry name" value="ATP-BINDING TRANSPORT PROTEIN-RELATED"/>
    <property type="match status" value="1"/>
</dbReference>